<name>A0A1S0TSY3_LOALO</name>
<dbReference type="GeneID" id="9946425"/>
<evidence type="ECO:0000313" key="1">
    <source>
        <dbReference type="EMBL" id="EFO19499.1"/>
    </source>
</evidence>
<proteinExistence type="predicted"/>
<reference evidence="1" key="1">
    <citation type="submission" date="2012-04" db="EMBL/GenBank/DDBJ databases">
        <title>The Genome Sequence of Loa loa.</title>
        <authorList>
            <consortium name="The Broad Institute Genome Sequencing Platform"/>
            <consortium name="Broad Institute Genome Sequencing Center for Infectious Disease"/>
            <person name="Nutman T.B."/>
            <person name="Fink D.L."/>
            <person name="Russ C."/>
            <person name="Young S."/>
            <person name="Zeng Q."/>
            <person name="Gargeya S."/>
            <person name="Alvarado L."/>
            <person name="Berlin A."/>
            <person name="Chapman S.B."/>
            <person name="Chen Z."/>
            <person name="Freedman E."/>
            <person name="Gellesch M."/>
            <person name="Goldberg J."/>
            <person name="Griggs A."/>
            <person name="Gujja S."/>
            <person name="Heilman E.R."/>
            <person name="Heiman D."/>
            <person name="Howarth C."/>
            <person name="Mehta T."/>
            <person name="Neiman D."/>
            <person name="Pearson M."/>
            <person name="Roberts A."/>
            <person name="Saif S."/>
            <person name="Shea T."/>
            <person name="Shenoy N."/>
            <person name="Sisk P."/>
            <person name="Stolte C."/>
            <person name="Sykes S."/>
            <person name="White J."/>
            <person name="Yandava C."/>
            <person name="Haas B."/>
            <person name="Henn M.R."/>
            <person name="Nusbaum C."/>
            <person name="Birren B."/>
        </authorList>
    </citation>
    <scope>NUCLEOTIDE SEQUENCE [LARGE SCALE GENOMIC DNA]</scope>
</reference>
<dbReference type="EMBL" id="JH712157">
    <property type="protein sequence ID" value="EFO19499.1"/>
    <property type="molecule type" value="Genomic_DNA"/>
</dbReference>
<protein>
    <submittedName>
        <fullName evidence="1">Uncharacterized protein</fullName>
    </submittedName>
</protein>
<dbReference type="CTD" id="9946425"/>
<dbReference type="AlphaFoldDB" id="A0A1S0TSY3"/>
<dbReference type="RefSeq" id="XP_003144571.1">
    <property type="nucleotide sequence ID" value="XM_003144523.1"/>
</dbReference>
<gene>
    <name evidence="1" type="ORF">LOAG_08994</name>
</gene>
<dbReference type="KEGG" id="loa:LOAG_08994"/>
<sequence>MHVRTRYLHVKQHHVRIERLQQTICVDIAIWSGHIEEIDRRMMLAAAEYGLLAIFVC</sequence>
<organism evidence="1">
    <name type="scientific">Loa loa</name>
    <name type="common">Eye worm</name>
    <name type="synonym">Filaria loa</name>
    <dbReference type="NCBI Taxonomy" id="7209"/>
    <lineage>
        <taxon>Eukaryota</taxon>
        <taxon>Metazoa</taxon>
        <taxon>Ecdysozoa</taxon>
        <taxon>Nematoda</taxon>
        <taxon>Chromadorea</taxon>
        <taxon>Rhabditida</taxon>
        <taxon>Spirurina</taxon>
        <taxon>Spiruromorpha</taxon>
        <taxon>Filarioidea</taxon>
        <taxon>Onchocercidae</taxon>
        <taxon>Loa</taxon>
    </lineage>
</organism>
<dbReference type="InParanoid" id="A0A1S0TSY3"/>
<accession>A0A1S0TSY3</accession>